<organism evidence="10 11">
    <name type="scientific">Glycine soja</name>
    <name type="common">Wild soybean</name>
    <dbReference type="NCBI Taxonomy" id="3848"/>
    <lineage>
        <taxon>Eukaryota</taxon>
        <taxon>Viridiplantae</taxon>
        <taxon>Streptophyta</taxon>
        <taxon>Embryophyta</taxon>
        <taxon>Tracheophyta</taxon>
        <taxon>Spermatophyta</taxon>
        <taxon>Magnoliopsida</taxon>
        <taxon>eudicotyledons</taxon>
        <taxon>Gunneridae</taxon>
        <taxon>Pentapetalae</taxon>
        <taxon>rosids</taxon>
        <taxon>fabids</taxon>
        <taxon>Fabales</taxon>
        <taxon>Fabaceae</taxon>
        <taxon>Papilionoideae</taxon>
        <taxon>50 kb inversion clade</taxon>
        <taxon>NPAAA clade</taxon>
        <taxon>indigoferoid/millettioid clade</taxon>
        <taxon>Phaseoleae</taxon>
        <taxon>Glycine</taxon>
        <taxon>Glycine subgen. Soja</taxon>
    </lineage>
</organism>
<dbReference type="GO" id="GO:0071816">
    <property type="term" value="P:tail-anchored membrane protein insertion into ER membrane"/>
    <property type="evidence" value="ECO:0007669"/>
    <property type="project" value="TreeGrafter"/>
</dbReference>
<evidence type="ECO:0000256" key="7">
    <source>
        <dbReference type="SAM" id="Coils"/>
    </source>
</evidence>
<dbReference type="Gramene" id="XM_028366579.1">
    <property type="protein sequence ID" value="XP_028222380.1"/>
    <property type="gene ID" value="LOC114403559"/>
</dbReference>
<dbReference type="NCBIfam" id="TIGR00345">
    <property type="entry name" value="GET3_arsA_TRC40"/>
    <property type="match status" value="1"/>
</dbReference>
<dbReference type="FunFam" id="3.40.50.300:FF:000936">
    <property type="entry name" value="Arsenical pump-driving ATPase"/>
    <property type="match status" value="1"/>
</dbReference>
<evidence type="ECO:0000256" key="5">
    <source>
        <dbReference type="ARBA" id="ARBA00022946"/>
    </source>
</evidence>
<gene>
    <name evidence="10" type="ORF">D0Y65_054476</name>
</gene>
<dbReference type="Pfam" id="PF02374">
    <property type="entry name" value="ArsA_ATPase"/>
    <property type="match status" value="1"/>
</dbReference>
<comment type="catalytic activity">
    <reaction evidence="6">
        <text>ATP + H2O = ADP + phosphate + H(+)</text>
        <dbReference type="Rhea" id="RHEA:13065"/>
        <dbReference type="ChEBI" id="CHEBI:15377"/>
        <dbReference type="ChEBI" id="CHEBI:15378"/>
        <dbReference type="ChEBI" id="CHEBI:30616"/>
        <dbReference type="ChEBI" id="CHEBI:43474"/>
        <dbReference type="ChEBI" id="CHEBI:456216"/>
    </reaction>
    <physiologicalReaction direction="left-to-right" evidence="6">
        <dbReference type="Rhea" id="RHEA:13066"/>
    </physiologicalReaction>
</comment>
<dbReference type="InterPro" id="IPR025723">
    <property type="entry name" value="ArsA/GET3_ATPase-like"/>
</dbReference>
<dbReference type="PANTHER" id="PTHR10803:SF0">
    <property type="entry name" value="ATPASE GET3B"/>
    <property type="match status" value="1"/>
</dbReference>
<evidence type="ECO:0000259" key="8">
    <source>
        <dbReference type="Pfam" id="PF02374"/>
    </source>
</evidence>
<evidence type="ECO:0000313" key="9">
    <source>
        <dbReference type="EMBL" id="RZB44547.1"/>
    </source>
</evidence>
<dbReference type="GO" id="GO:0043529">
    <property type="term" value="C:GET complex"/>
    <property type="evidence" value="ECO:0007669"/>
    <property type="project" value="TreeGrafter"/>
</dbReference>
<accession>A0A445F6U7</accession>
<evidence type="ECO:0000256" key="2">
    <source>
        <dbReference type="ARBA" id="ARBA00022741"/>
    </source>
</evidence>
<keyword evidence="11" id="KW-1185">Reference proteome</keyword>
<comment type="caution">
    <text evidence="10">The sequence shown here is derived from an EMBL/GenBank/DDBJ whole genome shotgun (WGS) entry which is preliminary data.</text>
</comment>
<comment type="similarity">
    <text evidence="1">Belongs to the arsA ATPase family.</text>
</comment>
<keyword evidence="3" id="KW-0378">Hydrolase</keyword>
<dbReference type="CDD" id="cd02035">
    <property type="entry name" value="ArsA"/>
    <property type="match status" value="1"/>
</dbReference>
<dbReference type="EMBL" id="QZWG01000020">
    <property type="protein sequence ID" value="RZB44548.1"/>
    <property type="molecule type" value="Genomic_DNA"/>
</dbReference>
<evidence type="ECO:0000256" key="6">
    <source>
        <dbReference type="ARBA" id="ARBA00048778"/>
    </source>
</evidence>
<reference evidence="10 11" key="1">
    <citation type="submission" date="2018-09" db="EMBL/GenBank/DDBJ databases">
        <title>A high-quality reference genome of wild soybean provides a powerful tool to mine soybean genomes.</title>
        <authorList>
            <person name="Xie M."/>
            <person name="Chung C.Y.L."/>
            <person name="Li M.-W."/>
            <person name="Wong F.-L."/>
            <person name="Chan T.-F."/>
            <person name="Lam H.-M."/>
        </authorList>
    </citation>
    <scope>NUCLEOTIDE SEQUENCE [LARGE SCALE GENOMIC DNA]</scope>
    <source>
        <strain evidence="11">cv. W05</strain>
        <tissue evidence="10">Hypocotyl of etiolated seedlings</tissue>
    </source>
</reference>
<feature type="domain" description="ArsA/GET3 Anion-transporting ATPase-like" evidence="8">
    <location>
        <begin position="80"/>
        <end position="401"/>
    </location>
</feature>
<protein>
    <submittedName>
        <fullName evidence="9">ATPase ARSA1 isoform A</fullName>
    </submittedName>
    <submittedName>
        <fullName evidence="10">ATPase ARSA1 isoform B</fullName>
    </submittedName>
</protein>
<sequence length="403" mass="43676">MACGSVLSSFLHITNSMAIKGVLSFAPNPPLLLRLPKAVTFLSFSASTKSPTKSFQVRSIAGTTEAASGFDEMVSGTKRKYYMLGGKGGVGKTSCAASLAVKFANNGHPTLVVSTDPAHSLSDSFAQDLTGGALVPVEGPDYPLFALEINPEKSREEFRNAAQKNGGTGVKDFMDGMGLGMIADQLGELKLGELLDSPPPGLDEAIAISKVMQFLESQEYSMFTRIVFDTAPTGHTLRLLSLPDFLDASIGKILKLRQKIASATSAIKSVFGQEETRQNAADKLEKLRERMIKVRELFRDTDSTEFVIVTIPTVMAISESSRLSASLKKENVPVKRLIVNQILPPSTSDCKFCAMKRKDQMRALDIVQNDPELSSLLMIQAPLIDVEIRGVPALKFLGDIIWK</sequence>
<evidence type="ECO:0000313" key="10">
    <source>
        <dbReference type="EMBL" id="RZB44548.1"/>
    </source>
</evidence>
<dbReference type="Proteomes" id="UP000289340">
    <property type="component" value="Chromosome 20"/>
</dbReference>
<evidence type="ECO:0000256" key="3">
    <source>
        <dbReference type="ARBA" id="ARBA00022801"/>
    </source>
</evidence>
<dbReference type="SUPFAM" id="SSF52540">
    <property type="entry name" value="P-loop containing nucleoside triphosphate hydrolases"/>
    <property type="match status" value="1"/>
</dbReference>
<dbReference type="InterPro" id="IPR027417">
    <property type="entry name" value="P-loop_NTPase"/>
</dbReference>
<keyword evidence="5" id="KW-0809">Transit peptide</keyword>
<evidence type="ECO:0000256" key="4">
    <source>
        <dbReference type="ARBA" id="ARBA00022840"/>
    </source>
</evidence>
<name>A0A445F6U7_GLYSO</name>
<dbReference type="EMBL" id="QZWG01000020">
    <property type="protein sequence ID" value="RZB44547.1"/>
    <property type="molecule type" value="Genomic_DNA"/>
</dbReference>
<keyword evidence="2" id="KW-0547">Nucleotide-binding</keyword>
<dbReference type="GO" id="GO:0016887">
    <property type="term" value="F:ATP hydrolysis activity"/>
    <property type="evidence" value="ECO:0007669"/>
    <property type="project" value="InterPro"/>
</dbReference>
<dbReference type="GO" id="GO:0005524">
    <property type="term" value="F:ATP binding"/>
    <property type="evidence" value="ECO:0007669"/>
    <property type="project" value="UniProtKB-KW"/>
</dbReference>
<keyword evidence="4" id="KW-0067">ATP-binding</keyword>
<dbReference type="Gene3D" id="3.40.50.300">
    <property type="entry name" value="P-loop containing nucleotide triphosphate hydrolases"/>
    <property type="match status" value="1"/>
</dbReference>
<dbReference type="AlphaFoldDB" id="A0A445F6U7"/>
<proteinExistence type="inferred from homology"/>
<dbReference type="SMR" id="A0A445F6U7"/>
<keyword evidence="7" id="KW-0175">Coiled coil</keyword>
<evidence type="ECO:0000256" key="1">
    <source>
        <dbReference type="ARBA" id="ARBA00011040"/>
    </source>
</evidence>
<feature type="coiled-coil region" evidence="7">
    <location>
        <begin position="270"/>
        <end position="297"/>
    </location>
</feature>
<dbReference type="PANTHER" id="PTHR10803">
    <property type="entry name" value="ARSENICAL PUMP-DRIVING ATPASE ARSENITE-TRANSLOCATING ATPASE"/>
    <property type="match status" value="1"/>
</dbReference>
<evidence type="ECO:0000313" key="11">
    <source>
        <dbReference type="Proteomes" id="UP000289340"/>
    </source>
</evidence>
<dbReference type="InterPro" id="IPR016300">
    <property type="entry name" value="ATPase_ArsA/GET3"/>
</dbReference>